<keyword evidence="1" id="KW-1133">Transmembrane helix</keyword>
<comment type="caution">
    <text evidence="2">The sequence shown here is derived from an EMBL/GenBank/DDBJ whole genome shotgun (WGS) entry which is preliminary data.</text>
</comment>
<evidence type="ECO:0000313" key="2">
    <source>
        <dbReference type="EMBL" id="KRY81331.1"/>
    </source>
</evidence>
<evidence type="ECO:0000256" key="1">
    <source>
        <dbReference type="SAM" id="Phobius"/>
    </source>
</evidence>
<evidence type="ECO:0000313" key="3">
    <source>
        <dbReference type="Proteomes" id="UP000054995"/>
    </source>
</evidence>
<keyword evidence="1" id="KW-0812">Transmembrane</keyword>
<name>A0A0V1F7X2_TRIPS</name>
<gene>
    <name evidence="2" type="ORF">T4D_10263</name>
</gene>
<keyword evidence="1" id="KW-0472">Membrane</keyword>
<reference evidence="2 3" key="1">
    <citation type="submission" date="2015-01" db="EMBL/GenBank/DDBJ databases">
        <title>Evolution of Trichinella species and genotypes.</title>
        <authorList>
            <person name="Korhonen P.K."/>
            <person name="Edoardo P."/>
            <person name="Giuseppe L.R."/>
            <person name="Gasser R.B."/>
        </authorList>
    </citation>
    <scope>NUCLEOTIDE SEQUENCE [LARGE SCALE GENOMIC DNA]</scope>
    <source>
        <strain evidence="2">ISS470</strain>
    </source>
</reference>
<keyword evidence="3" id="KW-1185">Reference proteome</keyword>
<dbReference type="AlphaFoldDB" id="A0A0V1F7X2"/>
<proteinExistence type="predicted"/>
<protein>
    <submittedName>
        <fullName evidence="2">Uncharacterized protein</fullName>
    </submittedName>
</protein>
<feature type="transmembrane region" description="Helical" evidence="1">
    <location>
        <begin position="87"/>
        <end position="111"/>
    </location>
</feature>
<dbReference type="EMBL" id="JYDT01000241">
    <property type="protein sequence ID" value="KRY81331.1"/>
    <property type="molecule type" value="Genomic_DNA"/>
</dbReference>
<organism evidence="2 3">
    <name type="scientific">Trichinella pseudospiralis</name>
    <name type="common">Parasitic roundworm</name>
    <dbReference type="NCBI Taxonomy" id="6337"/>
    <lineage>
        <taxon>Eukaryota</taxon>
        <taxon>Metazoa</taxon>
        <taxon>Ecdysozoa</taxon>
        <taxon>Nematoda</taxon>
        <taxon>Enoplea</taxon>
        <taxon>Dorylaimia</taxon>
        <taxon>Trichinellida</taxon>
        <taxon>Trichinellidae</taxon>
        <taxon>Trichinella</taxon>
    </lineage>
</organism>
<dbReference type="Proteomes" id="UP000054995">
    <property type="component" value="Unassembled WGS sequence"/>
</dbReference>
<sequence>MLTEVTRVTSIVGLRCGIKICVALYNMSVPTVPFQTLFSLKIFPEGKHRPFLNVVQCQADPRPNKFRSKFKYEKSKIDYDAMVLSKIMIPLASFPTSYVATMVGAGLAFLLTKLHHQEDSRNH</sequence>
<accession>A0A0V1F7X2</accession>